<evidence type="ECO:0000256" key="8">
    <source>
        <dbReference type="ARBA" id="ARBA00022912"/>
    </source>
</evidence>
<evidence type="ECO:0000256" key="10">
    <source>
        <dbReference type="ARBA" id="ARBA00047761"/>
    </source>
</evidence>
<dbReference type="EMBL" id="SWLB01000011">
    <property type="protein sequence ID" value="KAF3332864.1"/>
    <property type="molecule type" value="Genomic_DNA"/>
</dbReference>
<dbReference type="FunFam" id="3.60.40.10:FF:000291">
    <property type="entry name" value="Protein phosphatase 2C 50"/>
    <property type="match status" value="1"/>
</dbReference>
<comment type="catalytic activity">
    <reaction evidence="11">
        <text>O-phospho-L-threonyl-[protein] + H2O = L-threonyl-[protein] + phosphate</text>
        <dbReference type="Rhea" id="RHEA:47004"/>
        <dbReference type="Rhea" id="RHEA-COMP:11060"/>
        <dbReference type="Rhea" id="RHEA-COMP:11605"/>
        <dbReference type="ChEBI" id="CHEBI:15377"/>
        <dbReference type="ChEBI" id="CHEBI:30013"/>
        <dbReference type="ChEBI" id="CHEBI:43474"/>
        <dbReference type="ChEBI" id="CHEBI:61977"/>
        <dbReference type="EC" id="3.1.3.16"/>
    </reaction>
</comment>
<evidence type="ECO:0000256" key="9">
    <source>
        <dbReference type="ARBA" id="ARBA00023211"/>
    </source>
</evidence>
<keyword evidence="5" id="KW-0479">Metal-binding</keyword>
<evidence type="ECO:0000313" key="15">
    <source>
        <dbReference type="Proteomes" id="UP000623129"/>
    </source>
</evidence>
<dbReference type="GO" id="GO:0046872">
    <property type="term" value="F:metal ion binding"/>
    <property type="evidence" value="ECO:0007669"/>
    <property type="project" value="UniProtKB-KW"/>
</dbReference>
<evidence type="ECO:0000256" key="1">
    <source>
        <dbReference type="ARBA" id="ARBA00001936"/>
    </source>
</evidence>
<evidence type="ECO:0000256" key="11">
    <source>
        <dbReference type="ARBA" id="ARBA00048336"/>
    </source>
</evidence>
<evidence type="ECO:0000259" key="13">
    <source>
        <dbReference type="PROSITE" id="PS51746"/>
    </source>
</evidence>
<dbReference type="PANTHER" id="PTHR47992">
    <property type="entry name" value="PROTEIN PHOSPHATASE"/>
    <property type="match status" value="1"/>
</dbReference>
<dbReference type="GO" id="GO:0004722">
    <property type="term" value="F:protein serine/threonine phosphatase activity"/>
    <property type="evidence" value="ECO:0007669"/>
    <property type="project" value="UniProtKB-EC"/>
</dbReference>
<gene>
    <name evidence="14" type="ORF">FCM35_KLT02441</name>
</gene>
<dbReference type="InterPro" id="IPR036457">
    <property type="entry name" value="PPM-type-like_dom_sf"/>
</dbReference>
<feature type="domain" description="PPM-type phosphatase" evidence="13">
    <location>
        <begin position="51"/>
        <end position="344"/>
    </location>
</feature>
<organism evidence="14 15">
    <name type="scientific">Carex littledalei</name>
    <dbReference type="NCBI Taxonomy" id="544730"/>
    <lineage>
        <taxon>Eukaryota</taxon>
        <taxon>Viridiplantae</taxon>
        <taxon>Streptophyta</taxon>
        <taxon>Embryophyta</taxon>
        <taxon>Tracheophyta</taxon>
        <taxon>Spermatophyta</taxon>
        <taxon>Magnoliopsida</taxon>
        <taxon>Liliopsida</taxon>
        <taxon>Poales</taxon>
        <taxon>Cyperaceae</taxon>
        <taxon>Cyperoideae</taxon>
        <taxon>Cariceae</taxon>
        <taxon>Carex</taxon>
        <taxon>Carex subgen. Euthyceras</taxon>
    </lineage>
</organism>
<evidence type="ECO:0000256" key="12">
    <source>
        <dbReference type="RuleBase" id="RU003465"/>
    </source>
</evidence>
<dbReference type="Gene3D" id="3.60.40.10">
    <property type="entry name" value="PPM-type phosphatase domain"/>
    <property type="match status" value="1"/>
</dbReference>
<evidence type="ECO:0000256" key="2">
    <source>
        <dbReference type="ARBA" id="ARBA00001946"/>
    </source>
</evidence>
<dbReference type="OrthoDB" id="10264738at2759"/>
<keyword evidence="8 12" id="KW-0904">Protein phosphatase</keyword>
<dbReference type="EC" id="3.1.3.16" evidence="4"/>
<dbReference type="InterPro" id="IPR001932">
    <property type="entry name" value="PPM-type_phosphatase-like_dom"/>
</dbReference>
<dbReference type="Proteomes" id="UP000623129">
    <property type="component" value="Unassembled WGS sequence"/>
</dbReference>
<dbReference type="PROSITE" id="PS51746">
    <property type="entry name" value="PPM_2"/>
    <property type="match status" value="1"/>
</dbReference>
<evidence type="ECO:0000256" key="3">
    <source>
        <dbReference type="ARBA" id="ARBA00006702"/>
    </source>
</evidence>
<evidence type="ECO:0000256" key="5">
    <source>
        <dbReference type="ARBA" id="ARBA00022723"/>
    </source>
</evidence>
<comment type="similarity">
    <text evidence="3 12">Belongs to the PP2C family.</text>
</comment>
<dbReference type="Pfam" id="PF00481">
    <property type="entry name" value="PP2C"/>
    <property type="match status" value="1"/>
</dbReference>
<dbReference type="SMART" id="SM00332">
    <property type="entry name" value="PP2Cc"/>
    <property type="match status" value="1"/>
</dbReference>
<dbReference type="InterPro" id="IPR015655">
    <property type="entry name" value="PP2C"/>
</dbReference>
<keyword evidence="9" id="KW-0464">Manganese</keyword>
<evidence type="ECO:0000256" key="4">
    <source>
        <dbReference type="ARBA" id="ARBA00013081"/>
    </source>
</evidence>
<comment type="catalytic activity">
    <reaction evidence="10">
        <text>O-phospho-L-seryl-[protein] + H2O = L-seryl-[protein] + phosphate</text>
        <dbReference type="Rhea" id="RHEA:20629"/>
        <dbReference type="Rhea" id="RHEA-COMP:9863"/>
        <dbReference type="Rhea" id="RHEA-COMP:11604"/>
        <dbReference type="ChEBI" id="CHEBI:15377"/>
        <dbReference type="ChEBI" id="CHEBI:29999"/>
        <dbReference type="ChEBI" id="CHEBI:43474"/>
        <dbReference type="ChEBI" id="CHEBI:83421"/>
        <dbReference type="EC" id="3.1.3.16"/>
    </reaction>
</comment>
<dbReference type="CDD" id="cd00143">
    <property type="entry name" value="PP2Cc"/>
    <property type="match status" value="1"/>
</dbReference>
<keyword evidence="6 12" id="KW-0378">Hydrolase</keyword>
<keyword evidence="7" id="KW-0460">Magnesium</keyword>
<dbReference type="SMART" id="SM00331">
    <property type="entry name" value="PP2C_SIG"/>
    <property type="match status" value="1"/>
</dbReference>
<proteinExistence type="inferred from homology"/>
<comment type="cofactor">
    <cofactor evidence="1">
        <name>Mn(2+)</name>
        <dbReference type="ChEBI" id="CHEBI:29035"/>
    </cofactor>
</comment>
<reference evidence="14" key="1">
    <citation type="submission" date="2020-01" db="EMBL/GenBank/DDBJ databases">
        <title>Genome sequence of Kobresia littledalei, the first chromosome-level genome in the family Cyperaceae.</title>
        <authorList>
            <person name="Qu G."/>
        </authorList>
    </citation>
    <scope>NUCLEOTIDE SEQUENCE</scope>
    <source>
        <strain evidence="14">C.B.Clarke</strain>
        <tissue evidence="14">Leaf</tissue>
    </source>
</reference>
<name>A0A833VSS7_9POAL</name>
<evidence type="ECO:0000256" key="6">
    <source>
        <dbReference type="ARBA" id="ARBA00022801"/>
    </source>
</evidence>
<dbReference type="InterPro" id="IPR000222">
    <property type="entry name" value="PP2C_BS"/>
</dbReference>
<evidence type="ECO:0000256" key="7">
    <source>
        <dbReference type="ARBA" id="ARBA00022842"/>
    </source>
</evidence>
<dbReference type="PROSITE" id="PS01032">
    <property type="entry name" value="PPM_1"/>
    <property type="match status" value="1"/>
</dbReference>
<protein>
    <recommendedName>
        <fullName evidence="4">protein-serine/threonine phosphatase</fullName>
        <ecNumber evidence="4">3.1.3.16</ecNumber>
    </recommendedName>
</protein>
<evidence type="ECO:0000313" key="14">
    <source>
        <dbReference type="EMBL" id="KAF3332864.1"/>
    </source>
</evidence>
<comment type="caution">
    <text evidence="14">The sequence shown here is derived from an EMBL/GenBank/DDBJ whole genome shotgun (WGS) entry which is preliminary data.</text>
</comment>
<dbReference type="AlphaFoldDB" id="A0A833VSS7"/>
<keyword evidence="15" id="KW-1185">Reference proteome</keyword>
<comment type="cofactor">
    <cofactor evidence="2">
        <name>Mg(2+)</name>
        <dbReference type="ChEBI" id="CHEBI:18420"/>
    </cofactor>
</comment>
<dbReference type="SUPFAM" id="SSF81606">
    <property type="entry name" value="PP2C-like"/>
    <property type="match status" value="1"/>
</dbReference>
<sequence length="354" mass="39419">MENSHKVVLALPVTSANNNHATRSMKSLSEDANAAQGKLKKSVFLIDCKPLWGCSSVRGWRSEMEDAYMVVPGFIKVPIWMLTKEPKIEGIDNMDAFKVTAHFFGVYDGHGGTQVANYCRARIHLALTEELNKIEAANSKENIDFDLKKKWERAFTHCFQKVDEESMLVAPETVGSTALVAVVSSSHIIVANCGHSRAVLSRGKQAIPLSFDHKPKREEEYARIEAQGGRFVLDLLAMSRSLGDNYLKPWMIPIPEITILPCAKDDNCLILASDGLWDVVSNEEACDLARKKIMVWRKKNGTMASSENFETYCDHAAQSAAESLLKLALLKGSKDNITVMVVDLKSKWKFKSNP</sequence>
<accession>A0A833VSS7</accession>